<dbReference type="PANTHER" id="PTHR47396">
    <property type="entry name" value="TYPE I RESTRICTION ENZYME ECOKI R PROTEIN"/>
    <property type="match status" value="1"/>
</dbReference>
<dbReference type="InterPro" id="IPR014001">
    <property type="entry name" value="Helicase_ATP-bd"/>
</dbReference>
<accession>A0ABP0D9Q6</accession>
<evidence type="ECO:0000256" key="2">
    <source>
        <dbReference type="SAM" id="MobiDB-lite"/>
    </source>
</evidence>
<dbReference type="Pfam" id="PF04851">
    <property type="entry name" value="ResIII"/>
    <property type="match status" value="1"/>
</dbReference>
<feature type="domain" description="Helicase ATP-binding" evidence="3">
    <location>
        <begin position="55"/>
        <end position="222"/>
    </location>
</feature>
<feature type="compositionally biased region" description="Basic and acidic residues" evidence="2">
    <location>
        <begin position="667"/>
        <end position="686"/>
    </location>
</feature>
<dbReference type="PROSITE" id="PS51192">
    <property type="entry name" value="HELICASE_ATP_BIND_1"/>
    <property type="match status" value="1"/>
</dbReference>
<dbReference type="SUPFAM" id="SSF52540">
    <property type="entry name" value="P-loop containing nucleoside triphosphate hydrolases"/>
    <property type="match status" value="1"/>
</dbReference>
<dbReference type="PROSITE" id="PS51194">
    <property type="entry name" value="HELICASE_CTER"/>
    <property type="match status" value="1"/>
</dbReference>
<evidence type="ECO:0000259" key="3">
    <source>
        <dbReference type="PROSITE" id="PS51192"/>
    </source>
</evidence>
<keyword evidence="1 5" id="KW-0547">Nucleotide-binding</keyword>
<dbReference type="PANTHER" id="PTHR47396:SF1">
    <property type="entry name" value="ATP-DEPENDENT HELICASE IRC3-RELATED"/>
    <property type="match status" value="1"/>
</dbReference>
<reference evidence="5 6" key="1">
    <citation type="submission" date="2024-01" db="EMBL/GenBank/DDBJ databases">
        <authorList>
            <person name="Allen C."/>
            <person name="Tagirdzhanova G."/>
        </authorList>
    </citation>
    <scope>NUCLEOTIDE SEQUENCE [LARGE SCALE GENOMIC DNA]</scope>
    <source>
        <strain evidence="5 6">CBS 119000</strain>
    </source>
</reference>
<keyword evidence="6" id="KW-1185">Reference proteome</keyword>
<proteinExistence type="predicted"/>
<evidence type="ECO:0000313" key="5">
    <source>
        <dbReference type="EMBL" id="CAK7263641.1"/>
    </source>
</evidence>
<evidence type="ECO:0000313" key="6">
    <source>
        <dbReference type="Proteomes" id="UP001642502"/>
    </source>
</evidence>
<evidence type="ECO:0000256" key="1">
    <source>
        <dbReference type="ARBA" id="ARBA00022806"/>
    </source>
</evidence>
<dbReference type="Pfam" id="PF00271">
    <property type="entry name" value="Helicase_C"/>
    <property type="match status" value="1"/>
</dbReference>
<feature type="region of interest" description="Disordered" evidence="2">
    <location>
        <begin position="667"/>
        <end position="692"/>
    </location>
</feature>
<keyword evidence="1 5" id="KW-0347">Helicase</keyword>
<dbReference type="GO" id="GO:0004386">
    <property type="term" value="F:helicase activity"/>
    <property type="evidence" value="ECO:0007669"/>
    <property type="project" value="UniProtKB-KW"/>
</dbReference>
<sequence>MLVVRPWRTKWCAVSALAQRKRWQATTTATTIGGQELPKIQLRDYQEECIQSVLTSLKAGKKRLGISLATGAGKTVIFTQLLDRFEPASPDANQTLILAHRRELVEQAARHCTRAYPDKTVEIEMGSLHASGVADITIASVQSITSGDRMAKFDPSRFKLVLVDEAHHIVAPGYMRTLKHFGLGKTDDHGRPGTPALVGVSATLSRFDGLALGAAIDEIVYHRDYLDMIDDGWLSNLIFTTVESTADLSRVRSGGLGKDFQASDLSRAVNTEQVNDITVRTWLAKAAAPGTVTTPTRKSTLVFCVDLDHVRDLTQTFRRHGVDAQFVTGETDKRERASRLEDFKRGEFPVMVNCGIFTEGTDIPSVDCVILARPTKSRNLLIQMIGRGMRLHESKTNCHVIDMVSTLKTGVVTTPTLFGLDPSELLRGASIQEVLSLKQRRSLDVKLDALSRQDAGNHAPIKSVRFQEYDSVFGLIKDKSGEKHIRAISPHSWVRVGEDRYVLTGPTGTYLRIERLKIEGPEDTDETIGAKRVQSPMNTMELDEDGLSECKFVVFEVRALQNGPQKAPFAAPREIARSTTLGRAVRSADTYSLTIFPRSFILHHMKWRRDQPSEGQLRFINQVRGHEQDALTVNDINRGTAADMITKIKHGARGLFAKHFAGRRREDNKMKALDRQKLQREREEVKVGPLAG</sequence>
<dbReference type="InterPro" id="IPR027417">
    <property type="entry name" value="P-loop_NTPase"/>
</dbReference>
<name>A0ABP0D9Q6_9PEZI</name>
<protein>
    <submittedName>
        <fullName evidence="5">ATP-dependent helicase IRC3</fullName>
    </submittedName>
</protein>
<dbReference type="SMART" id="SM00490">
    <property type="entry name" value="HELICc"/>
    <property type="match status" value="1"/>
</dbReference>
<dbReference type="InterPro" id="IPR050742">
    <property type="entry name" value="Helicase_Restrict-Modif_Enz"/>
</dbReference>
<feature type="domain" description="Helicase C-terminal" evidence="4">
    <location>
        <begin position="278"/>
        <end position="451"/>
    </location>
</feature>
<dbReference type="CDD" id="cd18799">
    <property type="entry name" value="SF2_C_EcoAI-like"/>
    <property type="match status" value="1"/>
</dbReference>
<comment type="caution">
    <text evidence="5">The sequence shown here is derived from an EMBL/GenBank/DDBJ whole genome shotgun (WGS) entry which is preliminary data.</text>
</comment>
<dbReference type="Proteomes" id="UP001642502">
    <property type="component" value="Unassembled WGS sequence"/>
</dbReference>
<dbReference type="EMBL" id="CAWUON010000004">
    <property type="protein sequence ID" value="CAK7263641.1"/>
    <property type="molecule type" value="Genomic_DNA"/>
</dbReference>
<dbReference type="CDD" id="cd18032">
    <property type="entry name" value="DEXHc_RE_I_III_res"/>
    <property type="match status" value="1"/>
</dbReference>
<organism evidence="5 6">
    <name type="scientific">Sporothrix epigloea</name>
    <dbReference type="NCBI Taxonomy" id="1892477"/>
    <lineage>
        <taxon>Eukaryota</taxon>
        <taxon>Fungi</taxon>
        <taxon>Dikarya</taxon>
        <taxon>Ascomycota</taxon>
        <taxon>Pezizomycotina</taxon>
        <taxon>Sordariomycetes</taxon>
        <taxon>Sordariomycetidae</taxon>
        <taxon>Ophiostomatales</taxon>
        <taxon>Ophiostomataceae</taxon>
        <taxon>Sporothrix</taxon>
    </lineage>
</organism>
<dbReference type="InterPro" id="IPR006935">
    <property type="entry name" value="Helicase/UvrB_N"/>
</dbReference>
<keyword evidence="1 5" id="KW-0378">Hydrolase</keyword>
<evidence type="ECO:0000259" key="4">
    <source>
        <dbReference type="PROSITE" id="PS51194"/>
    </source>
</evidence>
<dbReference type="Gene3D" id="3.40.50.300">
    <property type="entry name" value="P-loop containing nucleotide triphosphate hydrolases"/>
    <property type="match status" value="2"/>
</dbReference>
<keyword evidence="1 5" id="KW-0067">ATP-binding</keyword>
<dbReference type="SMART" id="SM00487">
    <property type="entry name" value="DEXDc"/>
    <property type="match status" value="1"/>
</dbReference>
<gene>
    <name evidence="5" type="primary">irc3</name>
    <name evidence="5" type="ORF">SEPCBS119000_000585</name>
</gene>
<dbReference type="InterPro" id="IPR001650">
    <property type="entry name" value="Helicase_C-like"/>
</dbReference>